<accession>A0ABW0M366</accession>
<reference evidence="2" key="1">
    <citation type="journal article" date="2019" name="Int. J. Syst. Evol. Microbiol.">
        <title>The Global Catalogue of Microorganisms (GCM) 10K type strain sequencing project: providing services to taxonomists for standard genome sequencing and annotation.</title>
        <authorList>
            <consortium name="The Broad Institute Genomics Platform"/>
            <consortium name="The Broad Institute Genome Sequencing Center for Infectious Disease"/>
            <person name="Wu L."/>
            <person name="Ma J."/>
        </authorList>
    </citation>
    <scope>NUCLEOTIDE SEQUENCE [LARGE SCALE GENOMIC DNA]</scope>
    <source>
        <strain evidence="2">JCM 17066</strain>
    </source>
</reference>
<sequence>MANPKNFVDLQRGFYNALSQGLGYSPSDPFQVIQPSPPLTGGDQADELLWNYLNNLPMDSLTQNMQLSPGNQFLANYQGVMSALKAAPNTFVSTVGKPCADAFDKAIKDGDAKPSPMGFRNWAMFGEWSPVAVSGASALAAALLDPVFAAQMNVLPYKPVGSEPVVFSTGYKTMMTLLKKAPSRSFKVSASDWNSDVSKTWASNSSSGFFGLWGGSSSSSTLSEKFASSGVSLQAHFQNVLPFMATPGDWYSSSAFGLAFNSPGRAPWDPEKPINWDKTFGKPDGNMQRFATTLLIAHKMDITVQSQATYSELEQSEIKRNEGSGLWPFYSSGSGSGSSTSASFNAAGNMVVKITSPLNVAVVIGGIVAPAAQYLGHEAQASKIIMSKFFG</sequence>
<dbReference type="RefSeq" id="WP_378994011.1">
    <property type="nucleotide sequence ID" value="NZ_JBHSMT010000004.1"/>
</dbReference>
<evidence type="ECO:0000313" key="2">
    <source>
        <dbReference type="Proteomes" id="UP001596045"/>
    </source>
</evidence>
<dbReference type="EMBL" id="JBHSMT010000004">
    <property type="protein sequence ID" value="MFC5472505.1"/>
    <property type="molecule type" value="Genomic_DNA"/>
</dbReference>
<comment type="caution">
    <text evidence="1">The sequence shown here is derived from an EMBL/GenBank/DDBJ whole genome shotgun (WGS) entry which is preliminary data.</text>
</comment>
<protein>
    <submittedName>
        <fullName evidence="1">Uncharacterized protein</fullName>
    </submittedName>
</protein>
<keyword evidence="2" id="KW-1185">Reference proteome</keyword>
<name>A0ABW0M366_9BURK</name>
<proteinExistence type="predicted"/>
<organism evidence="1 2">
    <name type="scientific">Paraherbaspirillum soli</name>
    <dbReference type="NCBI Taxonomy" id="631222"/>
    <lineage>
        <taxon>Bacteria</taxon>
        <taxon>Pseudomonadati</taxon>
        <taxon>Pseudomonadota</taxon>
        <taxon>Betaproteobacteria</taxon>
        <taxon>Burkholderiales</taxon>
        <taxon>Oxalobacteraceae</taxon>
        <taxon>Paraherbaspirillum</taxon>
    </lineage>
</organism>
<gene>
    <name evidence="1" type="ORF">ACFPM8_00890</name>
</gene>
<evidence type="ECO:0000313" key="1">
    <source>
        <dbReference type="EMBL" id="MFC5472505.1"/>
    </source>
</evidence>
<dbReference type="Proteomes" id="UP001596045">
    <property type="component" value="Unassembled WGS sequence"/>
</dbReference>